<dbReference type="InterPro" id="IPR050301">
    <property type="entry name" value="NTE"/>
</dbReference>
<dbReference type="GO" id="GO:0016787">
    <property type="term" value="F:hydrolase activity"/>
    <property type="evidence" value="ECO:0007669"/>
    <property type="project" value="UniProtKB-UniRule"/>
</dbReference>
<evidence type="ECO:0000313" key="6">
    <source>
        <dbReference type="EMBL" id="AXK81514.1"/>
    </source>
</evidence>
<organism evidence="6 7">
    <name type="scientific">Pseudolabrys taiwanensis</name>
    <dbReference type="NCBI Taxonomy" id="331696"/>
    <lineage>
        <taxon>Bacteria</taxon>
        <taxon>Pseudomonadati</taxon>
        <taxon>Pseudomonadota</taxon>
        <taxon>Alphaproteobacteria</taxon>
        <taxon>Hyphomicrobiales</taxon>
        <taxon>Xanthobacteraceae</taxon>
        <taxon>Pseudolabrys</taxon>
    </lineage>
</organism>
<feature type="domain" description="PNPLA" evidence="5">
    <location>
        <begin position="27"/>
        <end position="232"/>
    </location>
</feature>
<feature type="active site" description="Proton acceptor" evidence="4">
    <location>
        <position position="219"/>
    </location>
</feature>
<dbReference type="InterPro" id="IPR002641">
    <property type="entry name" value="PNPLA_dom"/>
</dbReference>
<dbReference type="SUPFAM" id="SSF52151">
    <property type="entry name" value="FabD/lysophospholipase-like"/>
    <property type="match status" value="1"/>
</dbReference>
<accession>A0A345ZX67</accession>
<dbReference type="PANTHER" id="PTHR14226">
    <property type="entry name" value="NEUROPATHY TARGET ESTERASE/SWISS CHEESE D.MELANOGASTER"/>
    <property type="match status" value="1"/>
</dbReference>
<feature type="active site" description="Nucleophile" evidence="4">
    <location>
        <position position="60"/>
    </location>
</feature>
<dbReference type="PANTHER" id="PTHR14226:SF57">
    <property type="entry name" value="BLR7027 PROTEIN"/>
    <property type="match status" value="1"/>
</dbReference>
<gene>
    <name evidence="6" type="ORF">DW352_13925</name>
</gene>
<evidence type="ECO:0000256" key="3">
    <source>
        <dbReference type="ARBA" id="ARBA00023098"/>
    </source>
</evidence>
<feature type="short sequence motif" description="GXGXXG" evidence="4">
    <location>
        <begin position="31"/>
        <end position="36"/>
    </location>
</feature>
<dbReference type="GO" id="GO:0016042">
    <property type="term" value="P:lipid catabolic process"/>
    <property type="evidence" value="ECO:0007669"/>
    <property type="project" value="UniProtKB-UniRule"/>
</dbReference>
<proteinExistence type="predicted"/>
<evidence type="ECO:0000256" key="2">
    <source>
        <dbReference type="ARBA" id="ARBA00022963"/>
    </source>
</evidence>
<dbReference type="InterPro" id="IPR021095">
    <property type="entry name" value="DUF3734"/>
</dbReference>
<protein>
    <submittedName>
        <fullName evidence="6">Patatin-like phospholipase family protein</fullName>
    </submittedName>
</protein>
<keyword evidence="2 4" id="KW-0442">Lipid degradation</keyword>
<evidence type="ECO:0000313" key="7">
    <source>
        <dbReference type="Proteomes" id="UP000254889"/>
    </source>
</evidence>
<dbReference type="OrthoDB" id="9807112at2"/>
<sequence>MDASVDNQQSVHRGYGWRPEGCDRVALVLQGGGALGAYQAGVYEALHEAEIEPNFVSGVSIGAINAAIIAGNSRDQRLPRLREFWNMITERKIWHYTPDGDMFRKARNAASSWMTVTLGQPGFFKPRETSPWFSPAGAQNALSYYDSGPLRDSLLNLVDFSLLNDKMTGFAVGAVNVLSGNFIYFDNSREEILPEHIMASGALPPALPMIKIGTDHYWDGGIVSNTPLQHLLDQETTHNTLVFQVDLFSARGALPRDIQEVMARQKDIMYSSRTRYNTDVYRRIHNWKTKLRDALGKIPEEQLTEEERALKRELGGLPDITILHLIYQQKAYEGHAKDYEFSGTSMREHWQSGYEDTKRTLKRREWLAMPRQGSGILVHDVHRESESF</sequence>
<dbReference type="AlphaFoldDB" id="A0A345ZX67"/>
<dbReference type="Pfam" id="PF12536">
    <property type="entry name" value="DUF3734"/>
    <property type="match status" value="1"/>
</dbReference>
<evidence type="ECO:0000256" key="1">
    <source>
        <dbReference type="ARBA" id="ARBA00022801"/>
    </source>
</evidence>
<evidence type="ECO:0000256" key="4">
    <source>
        <dbReference type="PROSITE-ProRule" id="PRU01161"/>
    </source>
</evidence>
<feature type="short sequence motif" description="GXSXG" evidence="4">
    <location>
        <begin position="58"/>
        <end position="62"/>
    </location>
</feature>
<keyword evidence="7" id="KW-1185">Reference proteome</keyword>
<reference evidence="6 7" key="1">
    <citation type="submission" date="2018-07" db="EMBL/GenBank/DDBJ databases">
        <authorList>
            <person name="Quirk P.G."/>
            <person name="Krulwich T.A."/>
        </authorList>
    </citation>
    <scope>NUCLEOTIDE SEQUENCE [LARGE SCALE GENOMIC DNA]</scope>
    <source>
        <strain evidence="6 7">CC-BB4</strain>
    </source>
</reference>
<feature type="short sequence motif" description="DGA/G" evidence="4">
    <location>
        <begin position="219"/>
        <end position="221"/>
    </location>
</feature>
<dbReference type="KEGG" id="ptaw:DW352_13925"/>
<evidence type="ECO:0000259" key="5">
    <source>
        <dbReference type="PROSITE" id="PS51635"/>
    </source>
</evidence>
<keyword evidence="1 4" id="KW-0378">Hydrolase</keyword>
<name>A0A345ZX67_9HYPH</name>
<dbReference type="EMBL" id="CP031417">
    <property type="protein sequence ID" value="AXK81514.1"/>
    <property type="molecule type" value="Genomic_DNA"/>
</dbReference>
<dbReference type="PROSITE" id="PS51635">
    <property type="entry name" value="PNPLA"/>
    <property type="match status" value="1"/>
</dbReference>
<dbReference type="Pfam" id="PF01734">
    <property type="entry name" value="Patatin"/>
    <property type="match status" value="1"/>
</dbReference>
<dbReference type="InterPro" id="IPR016035">
    <property type="entry name" value="Acyl_Trfase/lysoPLipase"/>
</dbReference>
<dbReference type="RefSeq" id="WP_115691893.1">
    <property type="nucleotide sequence ID" value="NZ_CP031417.1"/>
</dbReference>
<dbReference type="Gene3D" id="3.40.1090.10">
    <property type="entry name" value="Cytosolic phospholipase A2 catalytic domain"/>
    <property type="match status" value="2"/>
</dbReference>
<dbReference type="Proteomes" id="UP000254889">
    <property type="component" value="Chromosome"/>
</dbReference>
<keyword evidence="3 4" id="KW-0443">Lipid metabolism</keyword>